<evidence type="ECO:0000256" key="6">
    <source>
        <dbReference type="ARBA" id="ARBA00018569"/>
    </source>
</evidence>
<evidence type="ECO:0000256" key="7">
    <source>
        <dbReference type="ARBA" id="ARBA00023027"/>
    </source>
</evidence>
<dbReference type="Gene3D" id="3.40.50.720">
    <property type="entry name" value="NAD(P)-binding Rossmann-like Domain"/>
    <property type="match status" value="1"/>
</dbReference>
<dbReference type="EC" id="5.1.3.2" evidence="5 10"/>
<evidence type="ECO:0000256" key="1">
    <source>
        <dbReference type="ARBA" id="ARBA00000083"/>
    </source>
</evidence>
<comment type="pathway">
    <text evidence="3 10">Carbohydrate metabolism; galactose metabolism.</text>
</comment>
<accession>A0A7W8U9A2</accession>
<reference evidence="12 13" key="1">
    <citation type="submission" date="2020-08" db="EMBL/GenBank/DDBJ databases">
        <title>Genomic Encyclopedia of Type Strains, Phase IV (KMG-V): Genome sequencing to study the core and pangenomes of soil and plant-associated prokaryotes.</title>
        <authorList>
            <person name="Whitman W."/>
        </authorList>
    </citation>
    <scope>NUCLEOTIDE SEQUENCE [LARGE SCALE GENOMIC DNA]</scope>
    <source>
        <strain evidence="12 13">SEMIA 4084</strain>
    </source>
</reference>
<dbReference type="EMBL" id="JACHBK010000004">
    <property type="protein sequence ID" value="MBB5535196.1"/>
    <property type="molecule type" value="Genomic_DNA"/>
</dbReference>
<gene>
    <name evidence="12" type="ORF">GGD55_001890</name>
</gene>
<keyword evidence="8 10" id="KW-0413">Isomerase</keyword>
<keyword evidence="7 10" id="KW-0520">NAD</keyword>
<protein>
    <recommendedName>
        <fullName evidence="6 10">UDP-glucose 4-epimerase</fullName>
        <ecNumber evidence="5 10">5.1.3.2</ecNumber>
    </recommendedName>
</protein>
<dbReference type="PANTHER" id="PTHR43725">
    <property type="entry name" value="UDP-GLUCOSE 4-EPIMERASE"/>
    <property type="match status" value="1"/>
</dbReference>
<feature type="domain" description="NAD-dependent epimerase/dehydratase" evidence="11">
    <location>
        <begin position="4"/>
        <end position="252"/>
    </location>
</feature>
<comment type="catalytic activity">
    <reaction evidence="1 10">
        <text>UDP-alpha-D-glucose = UDP-alpha-D-galactose</text>
        <dbReference type="Rhea" id="RHEA:22168"/>
        <dbReference type="ChEBI" id="CHEBI:58885"/>
        <dbReference type="ChEBI" id="CHEBI:66914"/>
        <dbReference type="EC" id="5.1.3.2"/>
    </reaction>
</comment>
<dbReference type="Gene3D" id="3.90.25.10">
    <property type="entry name" value="UDP-galactose 4-epimerase, domain 1"/>
    <property type="match status" value="1"/>
</dbReference>
<comment type="subunit">
    <text evidence="10">Homodimer.</text>
</comment>
<dbReference type="GO" id="GO:0033499">
    <property type="term" value="P:galactose catabolic process via UDP-galactose, Leloir pathway"/>
    <property type="evidence" value="ECO:0007669"/>
    <property type="project" value="TreeGrafter"/>
</dbReference>
<evidence type="ECO:0000259" key="11">
    <source>
        <dbReference type="Pfam" id="PF01370"/>
    </source>
</evidence>
<evidence type="ECO:0000256" key="10">
    <source>
        <dbReference type="RuleBase" id="RU366046"/>
    </source>
</evidence>
<dbReference type="Proteomes" id="UP000585507">
    <property type="component" value="Unassembled WGS sequence"/>
</dbReference>
<dbReference type="UniPathway" id="UPA00214"/>
<comment type="cofactor">
    <cofactor evidence="2 10">
        <name>NAD(+)</name>
        <dbReference type="ChEBI" id="CHEBI:57540"/>
    </cofactor>
</comment>
<dbReference type="Pfam" id="PF01370">
    <property type="entry name" value="Epimerase"/>
    <property type="match status" value="1"/>
</dbReference>
<evidence type="ECO:0000313" key="12">
    <source>
        <dbReference type="EMBL" id="MBB5535196.1"/>
    </source>
</evidence>
<evidence type="ECO:0000313" key="13">
    <source>
        <dbReference type="Proteomes" id="UP000585507"/>
    </source>
</evidence>
<dbReference type="InterPro" id="IPR005886">
    <property type="entry name" value="UDP_G4E"/>
</dbReference>
<dbReference type="RefSeq" id="WP_040669101.1">
    <property type="nucleotide sequence ID" value="NZ_JACHBK010000004.1"/>
</dbReference>
<proteinExistence type="inferred from homology"/>
<comment type="caution">
    <text evidence="12">The sequence shown here is derived from an EMBL/GenBank/DDBJ whole genome shotgun (WGS) entry which is preliminary data.</text>
</comment>
<evidence type="ECO:0000256" key="2">
    <source>
        <dbReference type="ARBA" id="ARBA00001911"/>
    </source>
</evidence>
<dbReference type="CDD" id="cd05247">
    <property type="entry name" value="UDP_G4E_1_SDR_e"/>
    <property type="match status" value="1"/>
</dbReference>
<dbReference type="PANTHER" id="PTHR43725:SF53">
    <property type="entry name" value="UDP-ARABINOSE 4-EPIMERASE 1"/>
    <property type="match status" value="1"/>
</dbReference>
<dbReference type="NCBIfam" id="TIGR01179">
    <property type="entry name" value="galE"/>
    <property type="match status" value="1"/>
</dbReference>
<sequence length="330" mass="36193">MNTVLVTGGAGYIGSHTCKLLHQSGFTPVTYDNLATGSKENVKWGPLVRGDVRDRDQLKHAIRLWQPVCVIHFAASAYVGESITDPRKYYSNNVAGILSLLDTCVDIQLRNIVFSSSCATYGIPAKLPIAERSPQAPINPYGRTKLIGEMMLKDYASAYKIHYVALRYFNAAGADIDGELRERHDPETHLIPRALMAAAGRIPELTVFGSDYDTPDGTCIRDYVHVTDLAQAHVSAVQHLIAGGKNMMVNLGSGRGTSVQQIIDTIERLTHRRVPVRREARRGGDPPALYPDLSVAASELNFTPRFSDIETIIRTAAPTFGLEIKHNVVA</sequence>
<evidence type="ECO:0000256" key="8">
    <source>
        <dbReference type="ARBA" id="ARBA00023235"/>
    </source>
</evidence>
<evidence type="ECO:0000256" key="9">
    <source>
        <dbReference type="ARBA" id="ARBA00023277"/>
    </source>
</evidence>
<keyword evidence="13" id="KW-1185">Reference proteome</keyword>
<organism evidence="12 13">
    <name type="scientific">Rhizobium giardinii</name>
    <dbReference type="NCBI Taxonomy" id="56731"/>
    <lineage>
        <taxon>Bacteria</taxon>
        <taxon>Pseudomonadati</taxon>
        <taxon>Pseudomonadota</taxon>
        <taxon>Alphaproteobacteria</taxon>
        <taxon>Hyphomicrobiales</taxon>
        <taxon>Rhizobiaceae</taxon>
        <taxon>Rhizobium/Agrobacterium group</taxon>
        <taxon>Rhizobium</taxon>
    </lineage>
</organism>
<evidence type="ECO:0000256" key="3">
    <source>
        <dbReference type="ARBA" id="ARBA00004947"/>
    </source>
</evidence>
<dbReference type="InterPro" id="IPR036291">
    <property type="entry name" value="NAD(P)-bd_dom_sf"/>
</dbReference>
<dbReference type="GO" id="GO:0003978">
    <property type="term" value="F:UDP-glucose 4-epimerase activity"/>
    <property type="evidence" value="ECO:0007669"/>
    <property type="project" value="UniProtKB-UniRule"/>
</dbReference>
<dbReference type="AlphaFoldDB" id="A0A7W8U9A2"/>
<evidence type="ECO:0000256" key="5">
    <source>
        <dbReference type="ARBA" id="ARBA00013189"/>
    </source>
</evidence>
<comment type="similarity">
    <text evidence="4 10">Belongs to the NAD(P)-dependent epimerase/dehydratase family.</text>
</comment>
<name>A0A7W8U9A2_9HYPH</name>
<evidence type="ECO:0000256" key="4">
    <source>
        <dbReference type="ARBA" id="ARBA00007637"/>
    </source>
</evidence>
<keyword evidence="9 10" id="KW-0119">Carbohydrate metabolism</keyword>
<dbReference type="InterPro" id="IPR001509">
    <property type="entry name" value="Epimerase_deHydtase"/>
</dbReference>
<dbReference type="SUPFAM" id="SSF51735">
    <property type="entry name" value="NAD(P)-binding Rossmann-fold domains"/>
    <property type="match status" value="1"/>
</dbReference>